<gene>
    <name evidence="6" type="ORF">SE37_06795</name>
</gene>
<evidence type="ECO:0000259" key="5">
    <source>
        <dbReference type="Pfam" id="PF01951"/>
    </source>
</evidence>
<proteinExistence type="inferred from homology"/>
<dbReference type="SUPFAM" id="SSF69819">
    <property type="entry name" value="MTH1598-like"/>
    <property type="match status" value="1"/>
</dbReference>
<evidence type="ECO:0000256" key="1">
    <source>
        <dbReference type="ARBA" id="ARBA00007963"/>
    </source>
</evidence>
<dbReference type="Pfam" id="PF01951">
    <property type="entry name" value="Archease"/>
    <property type="match status" value="1"/>
</dbReference>
<keyword evidence="2" id="KW-0819">tRNA processing</keyword>
<evidence type="ECO:0000256" key="3">
    <source>
        <dbReference type="ARBA" id="ARBA00022723"/>
    </source>
</evidence>
<dbReference type="GO" id="GO:0046872">
    <property type="term" value="F:metal ion binding"/>
    <property type="evidence" value="ECO:0007669"/>
    <property type="project" value="UniProtKB-KW"/>
</dbReference>
<protein>
    <recommendedName>
        <fullName evidence="5">Archease domain-containing protein</fullName>
    </recommendedName>
</protein>
<keyword evidence="4" id="KW-0106">Calcium</keyword>
<name>A0A0C1TSQ4_9BACT</name>
<organism evidence="6 7">
    <name type="scientific">Geobacter soli</name>
    <dbReference type="NCBI Taxonomy" id="1510391"/>
    <lineage>
        <taxon>Bacteria</taxon>
        <taxon>Pseudomonadati</taxon>
        <taxon>Thermodesulfobacteriota</taxon>
        <taxon>Desulfuromonadia</taxon>
        <taxon>Geobacterales</taxon>
        <taxon>Geobacteraceae</taxon>
        <taxon>Geobacter</taxon>
    </lineage>
</organism>
<dbReference type="InterPro" id="IPR023572">
    <property type="entry name" value="Archease_dom"/>
</dbReference>
<reference evidence="6 7" key="1">
    <citation type="submission" date="2015-01" db="EMBL/GenBank/DDBJ databases">
        <title>Genome sequence of the anaerobic bacterium Geobacter soli GSS01, a dissimilatory Fe(III) reducer from soil.</title>
        <authorList>
            <person name="Yang G."/>
            <person name="Zhou S."/>
        </authorList>
    </citation>
    <scope>NUCLEOTIDE SEQUENCE [LARGE SCALE GENOMIC DNA]</scope>
    <source>
        <strain evidence="6 7">GSS01</strain>
    </source>
</reference>
<dbReference type="Gene3D" id="3.55.10.10">
    <property type="entry name" value="Archease domain"/>
    <property type="match status" value="1"/>
</dbReference>
<evidence type="ECO:0000313" key="7">
    <source>
        <dbReference type="Proteomes" id="UP000031433"/>
    </source>
</evidence>
<evidence type="ECO:0000256" key="2">
    <source>
        <dbReference type="ARBA" id="ARBA00022694"/>
    </source>
</evidence>
<dbReference type="PANTHER" id="PTHR12682:SF11">
    <property type="entry name" value="PROTEIN ARCHEASE"/>
    <property type="match status" value="1"/>
</dbReference>
<sequence length="143" mass="16145">MPYRYLPDIATADVAFEAWGETREEMFCAAADALTNVMVDDLASVAPADEIVISLASEELDLLLFSFLQELIFLKDARCLLLRVPRVMITEAEGGLHLDAVARGERIDNERHPMMVDVKAVTLHLFSVRRQENGWWARVVLDI</sequence>
<evidence type="ECO:0000313" key="6">
    <source>
        <dbReference type="EMBL" id="KIE42353.1"/>
    </source>
</evidence>
<accession>A0A0C1TSQ4</accession>
<dbReference type="RefSeq" id="WP_039644851.1">
    <property type="nucleotide sequence ID" value="NZ_JXBL01000001.1"/>
</dbReference>
<keyword evidence="7" id="KW-1185">Reference proteome</keyword>
<keyword evidence="3" id="KW-0479">Metal-binding</keyword>
<evidence type="ECO:0000256" key="4">
    <source>
        <dbReference type="ARBA" id="ARBA00022837"/>
    </source>
</evidence>
<dbReference type="PANTHER" id="PTHR12682">
    <property type="entry name" value="ARCHEASE"/>
    <property type="match status" value="1"/>
</dbReference>
<dbReference type="InterPro" id="IPR002804">
    <property type="entry name" value="Archease"/>
</dbReference>
<dbReference type="GO" id="GO:0008033">
    <property type="term" value="P:tRNA processing"/>
    <property type="evidence" value="ECO:0007669"/>
    <property type="project" value="UniProtKB-KW"/>
</dbReference>
<dbReference type="InterPro" id="IPR036820">
    <property type="entry name" value="Archease_dom_sf"/>
</dbReference>
<comment type="caution">
    <text evidence="6">The sequence shown here is derived from an EMBL/GenBank/DDBJ whole genome shotgun (WGS) entry which is preliminary data.</text>
</comment>
<feature type="domain" description="Archease" evidence="5">
    <location>
        <begin position="3"/>
        <end position="143"/>
    </location>
</feature>
<dbReference type="AlphaFoldDB" id="A0A0C1TSQ4"/>
<dbReference type="EMBL" id="JXBL01000001">
    <property type="protein sequence ID" value="KIE42353.1"/>
    <property type="molecule type" value="Genomic_DNA"/>
</dbReference>
<comment type="similarity">
    <text evidence="1">Belongs to the archease family.</text>
</comment>
<dbReference type="Proteomes" id="UP000031433">
    <property type="component" value="Unassembled WGS sequence"/>
</dbReference>